<evidence type="ECO:0000256" key="1">
    <source>
        <dbReference type="ARBA" id="ARBA00001971"/>
    </source>
</evidence>
<comment type="similarity">
    <text evidence="5 14">Belongs to the cytochrome P450 family.</text>
</comment>
<keyword evidence="12 14" id="KW-0503">Monooxygenase</keyword>
<evidence type="ECO:0000313" key="16">
    <source>
        <dbReference type="RefSeq" id="XP_015187259.1"/>
    </source>
</evidence>
<dbReference type="Pfam" id="PF00067">
    <property type="entry name" value="p450"/>
    <property type="match status" value="1"/>
</dbReference>
<dbReference type="InterPro" id="IPR002401">
    <property type="entry name" value="Cyt_P450_E_grp-I"/>
</dbReference>
<gene>
    <name evidence="16" type="primary">LOC107072112</name>
</gene>
<dbReference type="Gene3D" id="1.10.630.10">
    <property type="entry name" value="Cytochrome P450"/>
    <property type="match status" value="1"/>
</dbReference>
<dbReference type="Proteomes" id="UP000694924">
    <property type="component" value="Unplaced"/>
</dbReference>
<evidence type="ECO:0000256" key="8">
    <source>
        <dbReference type="ARBA" id="ARBA00022824"/>
    </source>
</evidence>
<evidence type="ECO:0000313" key="15">
    <source>
        <dbReference type="Proteomes" id="UP000694924"/>
    </source>
</evidence>
<comment type="cofactor">
    <cofactor evidence="1">
        <name>heme</name>
        <dbReference type="ChEBI" id="CHEBI:30413"/>
    </cofactor>
</comment>
<comment type="subcellular location">
    <subcellularLocation>
        <location evidence="4">Endoplasmic reticulum membrane</location>
        <topology evidence="4">Peripheral membrane protein</topology>
    </subcellularLocation>
    <subcellularLocation>
        <location evidence="3">Microsome membrane</location>
        <topology evidence="3">Peripheral membrane protein</topology>
    </subcellularLocation>
</comment>
<dbReference type="PRINTS" id="PR00463">
    <property type="entry name" value="EP450I"/>
</dbReference>
<dbReference type="InterPro" id="IPR036396">
    <property type="entry name" value="Cyt_P450_sf"/>
</dbReference>
<evidence type="ECO:0000256" key="4">
    <source>
        <dbReference type="ARBA" id="ARBA00004406"/>
    </source>
</evidence>
<dbReference type="InterPro" id="IPR050196">
    <property type="entry name" value="Cytochrome_P450_Monoox"/>
</dbReference>
<evidence type="ECO:0000256" key="14">
    <source>
        <dbReference type="RuleBase" id="RU000461"/>
    </source>
</evidence>
<proteinExistence type="inferred from homology"/>
<evidence type="ECO:0000256" key="10">
    <source>
        <dbReference type="ARBA" id="ARBA00023002"/>
    </source>
</evidence>
<comment type="function">
    <text evidence="2">May be involved in the metabolism of insect hormones and in the breakdown of synthetic insecticides.</text>
</comment>
<keyword evidence="11 14" id="KW-0408">Iron</keyword>
<evidence type="ECO:0000256" key="2">
    <source>
        <dbReference type="ARBA" id="ARBA00003690"/>
    </source>
</evidence>
<organism evidence="15 16">
    <name type="scientific">Polistes dominula</name>
    <name type="common">European paper wasp</name>
    <name type="synonym">Vespa dominula</name>
    <dbReference type="NCBI Taxonomy" id="743375"/>
    <lineage>
        <taxon>Eukaryota</taxon>
        <taxon>Metazoa</taxon>
        <taxon>Ecdysozoa</taxon>
        <taxon>Arthropoda</taxon>
        <taxon>Hexapoda</taxon>
        <taxon>Insecta</taxon>
        <taxon>Pterygota</taxon>
        <taxon>Neoptera</taxon>
        <taxon>Endopterygota</taxon>
        <taxon>Hymenoptera</taxon>
        <taxon>Apocrita</taxon>
        <taxon>Aculeata</taxon>
        <taxon>Vespoidea</taxon>
        <taxon>Vespidae</taxon>
        <taxon>Polistinae</taxon>
        <taxon>Polistini</taxon>
        <taxon>Polistes</taxon>
    </lineage>
</organism>
<evidence type="ECO:0000256" key="5">
    <source>
        <dbReference type="ARBA" id="ARBA00010617"/>
    </source>
</evidence>
<dbReference type="PROSITE" id="PS00086">
    <property type="entry name" value="CYTOCHROME_P450"/>
    <property type="match status" value="1"/>
</dbReference>
<dbReference type="GeneID" id="107072112"/>
<keyword evidence="15" id="KW-1185">Reference proteome</keyword>
<dbReference type="RefSeq" id="XP_015187259.1">
    <property type="nucleotide sequence ID" value="XM_015331773.1"/>
</dbReference>
<keyword evidence="10 14" id="KW-0560">Oxidoreductase</keyword>
<name>A0ABM1J471_POLDO</name>
<dbReference type="SUPFAM" id="SSF48264">
    <property type="entry name" value="Cytochrome P450"/>
    <property type="match status" value="1"/>
</dbReference>
<evidence type="ECO:0000256" key="3">
    <source>
        <dbReference type="ARBA" id="ARBA00004174"/>
    </source>
</evidence>
<keyword evidence="7 14" id="KW-0479">Metal-binding</keyword>
<keyword evidence="6 14" id="KW-0349">Heme</keyword>
<dbReference type="PRINTS" id="PR00385">
    <property type="entry name" value="P450"/>
</dbReference>
<evidence type="ECO:0000256" key="12">
    <source>
        <dbReference type="ARBA" id="ARBA00023033"/>
    </source>
</evidence>
<evidence type="ECO:0000256" key="7">
    <source>
        <dbReference type="ARBA" id="ARBA00022723"/>
    </source>
</evidence>
<dbReference type="PANTHER" id="PTHR24291:SF189">
    <property type="entry name" value="CYTOCHROME P450 4C3-RELATED"/>
    <property type="match status" value="1"/>
</dbReference>
<protein>
    <submittedName>
        <fullName evidence="16">Cytochrome P450 4C1-like</fullName>
    </submittedName>
</protein>
<dbReference type="CDD" id="cd20628">
    <property type="entry name" value="CYP4"/>
    <property type="match status" value="1"/>
</dbReference>
<accession>A0ABM1J471</accession>
<keyword evidence="13" id="KW-0472">Membrane</keyword>
<dbReference type="InterPro" id="IPR017972">
    <property type="entry name" value="Cyt_P450_CS"/>
</dbReference>
<evidence type="ECO:0000256" key="9">
    <source>
        <dbReference type="ARBA" id="ARBA00022848"/>
    </source>
</evidence>
<keyword evidence="8" id="KW-0256">Endoplasmic reticulum</keyword>
<sequence>MLLEILLGLILLLFIFHCYLKYGRAGRLMSLIPGPKEYPIIGNLHHFQVDNEHLLQEVWKMSNKCYPIFKVWTFHFAGVALLDPKDIEVLLKSNEYIEKGIIYKYLMPWFSTGLLISGGQKWHLRRKMLTPAFHFNILNYYFNILNEESQNLVKYLKKEGNGNYVVKDLQTLISQYTLNAICRAALGIQLKENGELETKYRNAVHIYGKTLAYRIPRPWFLADIIFALSSAGRQQKEVLKTLHSFSRKIIEERKRFHEETNGKYLQIFDNVDENDVFNKKMQSQNKLSMLDLLIAESWKNNRIDDEGIREEVDTFIFEGHDTTASALCFALCLFAKHKDVQEKIRHEINTFMEEDDKFTMSSIHKLTYLERCLKESLRLYPSVHVIFRQIPKDMQLKDYLIPSGMICAIVIHSVHRNPEYWPNPNVFDPDRFLPENTKKRHPYSYIPFSAGPRNCIGQKFAMYELKLIVASTIYNFELEPVDELDDVTFSADITLRSLKPLRIKFIPIR</sequence>
<evidence type="ECO:0000256" key="13">
    <source>
        <dbReference type="ARBA" id="ARBA00023136"/>
    </source>
</evidence>
<dbReference type="InterPro" id="IPR001128">
    <property type="entry name" value="Cyt_P450"/>
</dbReference>
<keyword evidence="9" id="KW-0492">Microsome</keyword>
<dbReference type="PANTHER" id="PTHR24291">
    <property type="entry name" value="CYTOCHROME P450 FAMILY 4"/>
    <property type="match status" value="1"/>
</dbReference>
<evidence type="ECO:0000256" key="11">
    <source>
        <dbReference type="ARBA" id="ARBA00023004"/>
    </source>
</evidence>
<reference evidence="16" key="1">
    <citation type="submission" date="2025-08" db="UniProtKB">
        <authorList>
            <consortium name="RefSeq"/>
        </authorList>
    </citation>
    <scope>IDENTIFICATION</scope>
    <source>
        <tissue evidence="16">Whole body</tissue>
    </source>
</reference>
<evidence type="ECO:0000256" key="6">
    <source>
        <dbReference type="ARBA" id="ARBA00022617"/>
    </source>
</evidence>